<dbReference type="OrthoDB" id="378564at2759"/>
<feature type="transmembrane region" description="Helical" evidence="7">
    <location>
        <begin position="342"/>
        <end position="362"/>
    </location>
</feature>
<feature type="region of interest" description="Disordered" evidence="6">
    <location>
        <begin position="616"/>
        <end position="651"/>
    </location>
</feature>
<feature type="transmembrane region" description="Helical" evidence="7">
    <location>
        <begin position="459"/>
        <end position="477"/>
    </location>
</feature>
<dbReference type="Pfam" id="PF05602">
    <property type="entry name" value="CLPTM1"/>
    <property type="match status" value="1"/>
</dbReference>
<organism evidence="8 9">
    <name type="scientific">Phytophthora megakarya</name>
    <dbReference type="NCBI Taxonomy" id="4795"/>
    <lineage>
        <taxon>Eukaryota</taxon>
        <taxon>Sar</taxon>
        <taxon>Stramenopiles</taxon>
        <taxon>Oomycota</taxon>
        <taxon>Peronosporomycetes</taxon>
        <taxon>Peronosporales</taxon>
        <taxon>Peronosporaceae</taxon>
        <taxon>Phytophthora</taxon>
    </lineage>
</organism>
<dbReference type="PANTHER" id="PTHR21347:SF0">
    <property type="entry name" value="LIPID SCRAMBLASE CLPTM1L"/>
    <property type="match status" value="1"/>
</dbReference>
<name>A0A225W6X1_9STRA</name>
<dbReference type="InterPro" id="IPR008429">
    <property type="entry name" value="CLPTM1"/>
</dbReference>
<reference evidence="9" key="1">
    <citation type="submission" date="2017-03" db="EMBL/GenBank/DDBJ databases">
        <title>Phytopthora megakarya and P. palmivora, two closely related causual agents of cacao black pod achieved similar genome size and gene model numbers by different mechanisms.</title>
        <authorList>
            <person name="Ali S."/>
            <person name="Shao J."/>
            <person name="Larry D.J."/>
            <person name="Kronmiller B."/>
            <person name="Shen D."/>
            <person name="Strem M.D."/>
            <person name="Melnick R.L."/>
            <person name="Guiltinan M.J."/>
            <person name="Tyler B.M."/>
            <person name="Meinhardt L.W."/>
            <person name="Bailey B.A."/>
        </authorList>
    </citation>
    <scope>NUCLEOTIDE SEQUENCE [LARGE SCALE GENOMIC DNA]</scope>
    <source>
        <strain evidence="9">zdho120</strain>
    </source>
</reference>
<keyword evidence="5 7" id="KW-0472">Membrane</keyword>
<dbReference type="EMBL" id="NBNE01001608">
    <property type="protein sequence ID" value="OWZ13335.1"/>
    <property type="molecule type" value="Genomic_DNA"/>
</dbReference>
<feature type="transmembrane region" description="Helical" evidence="7">
    <location>
        <begin position="374"/>
        <end position="397"/>
    </location>
</feature>
<sequence>MVDAAPPAAEGAAPAQESLMDRMWPMLRMLFIYYSISSLMNMFVPQPQRSPSIQDAVAKNADKPNSGPSPVQLQLLRNSFRLGDPISLRVYVTPDEHFSFADVADTTAVETERETLRWFEDALAYDVTPNAEREDGVWVHHMNVSMDDHLLSNGSLYAHVFVTKDGNSPNPADSTYDAISSIHRSVELTAFRPPPKIIKKRNLLESRTDEEEQEVEEEVTTEYISMWKPSFYINVVVDHTTYSARQPPPPFVSMEMDVDKEAGLYSPVLFLNEFWLLEEHLVPVNDTLTALPLEISFYPLPMYKYALYTQMEQNFRNQEATGASTKRDTDNMKGMFIETNPYLLAVTMIVSLLHSLFDFLAFKNDVSFWKNQKSLAGLSLRTIVLNTFFQLVIFLYLMDNDTSWLILVQSGIGLAIEVWKIKKAIVVSRDADNKLVVSGAETYEESPTAEHDRVAVAHLSYILYPLIVGQAAYTLVYGVHKSWYSWVVSSLTSFVYAFGFIMMTPQLYINYKLKSVAHLPWRAMVYKSLNTFIDDLFAFVIKMPWMHRLSCFRDDLIFFIYLYQRWKYPVDAKRTNEFGQGPIEDKDASNAIEDTGAPPDGHPELAAAEIATAAVDATEDVPPPPSSPPSTEYLMSKRANTLENDDVQQEE</sequence>
<evidence type="ECO:0000256" key="4">
    <source>
        <dbReference type="ARBA" id="ARBA00022989"/>
    </source>
</evidence>
<evidence type="ECO:0000256" key="5">
    <source>
        <dbReference type="ARBA" id="ARBA00023136"/>
    </source>
</evidence>
<evidence type="ECO:0000256" key="1">
    <source>
        <dbReference type="ARBA" id="ARBA00004141"/>
    </source>
</evidence>
<accession>A0A225W6X1</accession>
<evidence type="ECO:0000256" key="3">
    <source>
        <dbReference type="ARBA" id="ARBA00022692"/>
    </source>
</evidence>
<feature type="region of interest" description="Disordered" evidence="6">
    <location>
        <begin position="579"/>
        <end position="603"/>
    </location>
</feature>
<evidence type="ECO:0000256" key="2">
    <source>
        <dbReference type="ARBA" id="ARBA00009310"/>
    </source>
</evidence>
<keyword evidence="9" id="KW-1185">Reference proteome</keyword>
<evidence type="ECO:0000256" key="7">
    <source>
        <dbReference type="SAM" id="Phobius"/>
    </source>
</evidence>
<evidence type="ECO:0000256" key="6">
    <source>
        <dbReference type="SAM" id="MobiDB-lite"/>
    </source>
</evidence>
<evidence type="ECO:0000313" key="9">
    <source>
        <dbReference type="Proteomes" id="UP000198211"/>
    </source>
</evidence>
<dbReference type="STRING" id="4795.A0A225W6X1"/>
<dbReference type="GO" id="GO:0016020">
    <property type="term" value="C:membrane"/>
    <property type="evidence" value="ECO:0007669"/>
    <property type="project" value="UniProtKB-SubCell"/>
</dbReference>
<comment type="caution">
    <text evidence="8">The sequence shown here is derived from an EMBL/GenBank/DDBJ whole genome shotgun (WGS) entry which is preliminary data.</text>
</comment>
<gene>
    <name evidence="8" type="ORF">PHMEG_00013361</name>
</gene>
<keyword evidence="4 7" id="KW-1133">Transmembrane helix</keyword>
<dbReference type="AlphaFoldDB" id="A0A225W6X1"/>
<keyword evidence="3 7" id="KW-0812">Transmembrane</keyword>
<dbReference type="GO" id="GO:0012505">
    <property type="term" value="C:endomembrane system"/>
    <property type="evidence" value="ECO:0007669"/>
    <property type="project" value="TreeGrafter"/>
</dbReference>
<proteinExistence type="inferred from homology"/>
<comment type="similarity">
    <text evidence="2">Belongs to the CLPTM1 family.</text>
</comment>
<dbReference type="PANTHER" id="PTHR21347">
    <property type="entry name" value="CLEFT LIP AND PALATE ASSOCIATED TRANSMEMBRANE PROTEIN-RELATED"/>
    <property type="match status" value="1"/>
</dbReference>
<feature type="transmembrane region" description="Helical" evidence="7">
    <location>
        <begin position="483"/>
        <end position="504"/>
    </location>
</feature>
<evidence type="ECO:0000313" key="8">
    <source>
        <dbReference type="EMBL" id="OWZ13335.1"/>
    </source>
</evidence>
<protein>
    <submittedName>
        <fullName evidence="8">CLPTM1-like membrane protein</fullName>
    </submittedName>
</protein>
<comment type="subcellular location">
    <subcellularLocation>
        <location evidence="1">Membrane</location>
        <topology evidence="1">Multi-pass membrane protein</topology>
    </subcellularLocation>
</comment>
<dbReference type="Proteomes" id="UP000198211">
    <property type="component" value="Unassembled WGS sequence"/>
</dbReference>